<evidence type="ECO:0000256" key="1">
    <source>
        <dbReference type="ARBA" id="ARBA00004370"/>
    </source>
</evidence>
<dbReference type="PROSITE" id="PS50262">
    <property type="entry name" value="G_PROTEIN_RECEP_F1_2"/>
    <property type="match status" value="1"/>
</dbReference>
<dbReference type="EMBL" id="CAJNON010000318">
    <property type="protein sequence ID" value="CAF1192408.1"/>
    <property type="molecule type" value="Genomic_DNA"/>
</dbReference>
<dbReference type="Proteomes" id="UP000663891">
    <property type="component" value="Unassembled WGS sequence"/>
</dbReference>
<evidence type="ECO:0000313" key="12">
    <source>
        <dbReference type="Proteomes" id="UP000663891"/>
    </source>
</evidence>
<dbReference type="Gene3D" id="1.20.1070.10">
    <property type="entry name" value="Rhodopsin 7-helix transmembrane proteins"/>
    <property type="match status" value="1"/>
</dbReference>
<dbReference type="EMBL" id="CAJNOG010000304">
    <property type="protein sequence ID" value="CAF1160410.1"/>
    <property type="molecule type" value="Genomic_DNA"/>
</dbReference>
<keyword evidence="4 5" id="KW-0472">Membrane</keyword>
<sequence length="311" mass="36232">MSCTPLTLSTNTADALDSTVIVCSIAIVIHIIFWLEVLIFPSLKQRNMIWLYDYILTDLLLVIRFFILYFFRRQELCLYPTFRTILCYFEATSKFYMNTVQSYLLLALNVSRYAQIVYSRNVYVGNLRTIIITHFLIGILPAINVIVQFMANWTTLWRKTGESCDVQTVSLSVQIFNIFVTYIIPVTLNVILLTICIRHVSSTVGIRNQQIIDRRRGHQRALLFQTIAFYSIWVALWSPYILAFQFININSNAGIYTSLLNYVEITIDPAIVAILDIRFFKTWQTIWRKIRTFRHRVVTPVAIIAPNKNVT</sequence>
<comment type="subcellular location">
    <subcellularLocation>
        <location evidence="1">Membrane</location>
    </subcellularLocation>
</comment>
<dbReference type="EMBL" id="CAJNON010000209">
    <property type="protein sequence ID" value="CAF1105300.1"/>
    <property type="molecule type" value="Genomic_DNA"/>
</dbReference>
<keyword evidence="3 5" id="KW-1133">Transmembrane helix</keyword>
<dbReference type="GO" id="GO:0016020">
    <property type="term" value="C:membrane"/>
    <property type="evidence" value="ECO:0007669"/>
    <property type="project" value="UniProtKB-SubCell"/>
</dbReference>
<evidence type="ECO:0000313" key="11">
    <source>
        <dbReference type="EMBL" id="CAF3793601.1"/>
    </source>
</evidence>
<dbReference type="Proteomes" id="UP000663844">
    <property type="component" value="Unassembled WGS sequence"/>
</dbReference>
<evidence type="ECO:0000313" key="8">
    <source>
        <dbReference type="EMBL" id="CAF1160410.1"/>
    </source>
</evidence>
<protein>
    <recommendedName>
        <fullName evidence="6">G-protein coupled receptors family 1 profile domain-containing protein</fullName>
    </recommendedName>
</protein>
<evidence type="ECO:0000256" key="4">
    <source>
        <dbReference type="ARBA" id="ARBA00023136"/>
    </source>
</evidence>
<dbReference type="Proteomes" id="UP000663845">
    <property type="component" value="Unassembled WGS sequence"/>
</dbReference>
<feature type="transmembrane region" description="Helical" evidence="5">
    <location>
        <begin position="51"/>
        <end position="71"/>
    </location>
</feature>
<dbReference type="EMBL" id="CAJOAY010001103">
    <property type="protein sequence ID" value="CAF3793601.1"/>
    <property type="molecule type" value="Genomic_DNA"/>
</dbReference>
<name>A0A814PB63_9BILA</name>
<feature type="transmembrane region" description="Helical" evidence="5">
    <location>
        <begin position="130"/>
        <end position="151"/>
    </location>
</feature>
<feature type="transmembrane region" description="Helical" evidence="5">
    <location>
        <begin position="221"/>
        <end position="247"/>
    </location>
</feature>
<evidence type="ECO:0000313" key="9">
    <source>
        <dbReference type="EMBL" id="CAF1192408.1"/>
    </source>
</evidence>
<evidence type="ECO:0000256" key="2">
    <source>
        <dbReference type="ARBA" id="ARBA00022692"/>
    </source>
</evidence>
<dbReference type="SUPFAM" id="SSF81321">
    <property type="entry name" value="Family A G protein-coupled receptor-like"/>
    <property type="match status" value="1"/>
</dbReference>
<evidence type="ECO:0000256" key="5">
    <source>
        <dbReference type="SAM" id="Phobius"/>
    </source>
</evidence>
<dbReference type="OrthoDB" id="10010691at2759"/>
<reference evidence="7" key="1">
    <citation type="submission" date="2021-02" db="EMBL/GenBank/DDBJ databases">
        <authorList>
            <person name="Nowell W R."/>
        </authorList>
    </citation>
    <scope>NUCLEOTIDE SEQUENCE</scope>
</reference>
<accession>A0A814PB63</accession>
<dbReference type="EMBL" id="CAJOAZ010000757">
    <property type="protein sequence ID" value="CAF3708771.1"/>
    <property type="molecule type" value="Genomic_DNA"/>
</dbReference>
<evidence type="ECO:0000313" key="7">
    <source>
        <dbReference type="EMBL" id="CAF1105300.1"/>
    </source>
</evidence>
<dbReference type="Proteomes" id="UP000663881">
    <property type="component" value="Unassembled WGS sequence"/>
</dbReference>
<dbReference type="InterPro" id="IPR017452">
    <property type="entry name" value="GPCR_Rhodpsn_7TM"/>
</dbReference>
<organism evidence="7 12">
    <name type="scientific">Adineta steineri</name>
    <dbReference type="NCBI Taxonomy" id="433720"/>
    <lineage>
        <taxon>Eukaryota</taxon>
        <taxon>Metazoa</taxon>
        <taxon>Spiralia</taxon>
        <taxon>Gnathifera</taxon>
        <taxon>Rotifera</taxon>
        <taxon>Eurotatoria</taxon>
        <taxon>Bdelloidea</taxon>
        <taxon>Adinetida</taxon>
        <taxon>Adinetidae</taxon>
        <taxon>Adineta</taxon>
    </lineage>
</organism>
<evidence type="ECO:0000256" key="3">
    <source>
        <dbReference type="ARBA" id="ARBA00022989"/>
    </source>
</evidence>
<feature type="transmembrane region" description="Helical" evidence="5">
    <location>
        <begin position="171"/>
        <end position="200"/>
    </location>
</feature>
<feature type="transmembrane region" description="Helical" evidence="5">
    <location>
        <begin position="18"/>
        <end position="39"/>
    </location>
</feature>
<evidence type="ECO:0000313" key="10">
    <source>
        <dbReference type="EMBL" id="CAF3708771.1"/>
    </source>
</evidence>
<proteinExistence type="predicted"/>
<evidence type="ECO:0000259" key="6">
    <source>
        <dbReference type="PROSITE" id="PS50262"/>
    </source>
</evidence>
<gene>
    <name evidence="8" type="ORF">JYZ213_LOCUS24616</name>
    <name evidence="11" type="ORF">OKA104_LOCUS18056</name>
    <name evidence="10" type="ORF">OXD698_LOCUS12807</name>
    <name evidence="7" type="ORF">VCS650_LOCUS20331</name>
    <name evidence="9" type="ORF">VCS650_LOCUS25134</name>
</gene>
<feature type="domain" description="G-protein coupled receptors family 1 profile" evidence="6">
    <location>
        <begin position="24"/>
        <end position="272"/>
    </location>
</feature>
<dbReference type="AlphaFoldDB" id="A0A814PB63"/>
<feature type="transmembrane region" description="Helical" evidence="5">
    <location>
        <begin position="259"/>
        <end position="280"/>
    </location>
</feature>
<comment type="caution">
    <text evidence="7">The sequence shown here is derived from an EMBL/GenBank/DDBJ whole genome shotgun (WGS) entry which is preliminary data.</text>
</comment>
<keyword evidence="2 5" id="KW-0812">Transmembrane</keyword>